<feature type="chain" id="PRO_5045468959" evidence="1">
    <location>
        <begin position="19"/>
        <end position="389"/>
    </location>
</feature>
<evidence type="ECO:0000313" key="2">
    <source>
        <dbReference type="Proteomes" id="UP001652740"/>
    </source>
</evidence>
<dbReference type="GeneID" id="113509899"/>
<dbReference type="KEGG" id="gmw:113509899"/>
<protein>
    <submittedName>
        <fullName evidence="3">Uncharacterized protein LOC113509899</fullName>
    </submittedName>
</protein>
<reference evidence="3" key="1">
    <citation type="submission" date="2025-08" db="UniProtKB">
        <authorList>
            <consortium name="RefSeq"/>
        </authorList>
    </citation>
    <scope>IDENTIFICATION</scope>
    <source>
        <tissue evidence="3">Whole larvae</tissue>
    </source>
</reference>
<sequence length="389" mass="44591">MRLIFIVVYINTISAIKSEEIEPTESKKYLRYFRRQLEEVIEDNVTETATVDDRYLVSFLIKNVKKIFNDLYDTDSTKVTTISNIEAIKNNVLKLPTRSTLLYYVNTASTIFNYDNSSITSLTNTMPLKDNSTSTTFINENETLAQSSDDFFEVTEKNELIHLSKNLLFFETDQQDFNILQNVDAYSLNASGLDILDSRRSCIACNNVVSENCNDPKNKLISSTICARDDDLCYSLHTPFGIIDRGCFNTNHNLTTYVCSCNLCNYISISEMPYIFSKKRDWIENVVELSRTRHFRKSVFKDMSCLKCEVNMTTSTGDILDKANCLEGNVGTLPIHECKKDEICVVKAIKSDGYIWRGCIKGPLYNYWWTFCDSDLCNYDAIASIYDTD</sequence>
<organism evidence="2 3">
    <name type="scientific">Galleria mellonella</name>
    <name type="common">Greater wax moth</name>
    <dbReference type="NCBI Taxonomy" id="7137"/>
    <lineage>
        <taxon>Eukaryota</taxon>
        <taxon>Metazoa</taxon>
        <taxon>Ecdysozoa</taxon>
        <taxon>Arthropoda</taxon>
        <taxon>Hexapoda</taxon>
        <taxon>Insecta</taxon>
        <taxon>Pterygota</taxon>
        <taxon>Neoptera</taxon>
        <taxon>Endopterygota</taxon>
        <taxon>Lepidoptera</taxon>
        <taxon>Glossata</taxon>
        <taxon>Ditrysia</taxon>
        <taxon>Pyraloidea</taxon>
        <taxon>Pyralidae</taxon>
        <taxon>Galleriinae</taxon>
        <taxon>Galleria</taxon>
    </lineage>
</organism>
<gene>
    <name evidence="3" type="primary">LOC113509899</name>
</gene>
<dbReference type="Proteomes" id="UP001652740">
    <property type="component" value="Unplaced"/>
</dbReference>
<evidence type="ECO:0000313" key="3">
    <source>
        <dbReference type="RefSeq" id="XP_026749127.2"/>
    </source>
</evidence>
<evidence type="ECO:0000256" key="1">
    <source>
        <dbReference type="SAM" id="SignalP"/>
    </source>
</evidence>
<keyword evidence="2" id="KW-1185">Reference proteome</keyword>
<dbReference type="AlphaFoldDB" id="A0A6J1WF50"/>
<proteinExistence type="predicted"/>
<dbReference type="RefSeq" id="XP_026749127.2">
    <property type="nucleotide sequence ID" value="XM_026893326.3"/>
</dbReference>
<dbReference type="InParanoid" id="A0A6J1WF50"/>
<feature type="signal peptide" evidence="1">
    <location>
        <begin position="1"/>
        <end position="18"/>
    </location>
</feature>
<accession>A0A6J1WF50</accession>
<name>A0A6J1WF50_GALME</name>
<keyword evidence="1" id="KW-0732">Signal</keyword>